<organism evidence="1 2">
    <name type="scientific">Barrientosiimonas endolithica</name>
    <dbReference type="NCBI Taxonomy" id="1535208"/>
    <lineage>
        <taxon>Bacteria</taxon>
        <taxon>Bacillati</taxon>
        <taxon>Actinomycetota</taxon>
        <taxon>Actinomycetes</taxon>
        <taxon>Micrococcales</taxon>
        <taxon>Dermacoccaceae</taxon>
        <taxon>Barrientosiimonas</taxon>
    </lineage>
</organism>
<dbReference type="EMBL" id="AP027735">
    <property type="protein sequence ID" value="BDZ57934.1"/>
    <property type="molecule type" value="Genomic_DNA"/>
</dbReference>
<proteinExistence type="predicted"/>
<keyword evidence="2" id="KW-1185">Reference proteome</keyword>
<accession>A0ABN6YKB2</accession>
<evidence type="ECO:0000313" key="1">
    <source>
        <dbReference type="EMBL" id="BDZ57934.1"/>
    </source>
</evidence>
<reference evidence="2" key="1">
    <citation type="journal article" date="2019" name="Int. J. Syst. Evol. Microbiol.">
        <title>The Global Catalogue of Microorganisms (GCM) 10K type strain sequencing project: providing services to taxonomists for standard genome sequencing and annotation.</title>
        <authorList>
            <consortium name="The Broad Institute Genomics Platform"/>
            <consortium name="The Broad Institute Genome Sequencing Center for Infectious Disease"/>
            <person name="Wu L."/>
            <person name="Ma J."/>
        </authorList>
    </citation>
    <scope>NUCLEOTIDE SEQUENCE [LARGE SCALE GENOMIC DNA]</scope>
    <source>
        <strain evidence="2">NBRC 110608</strain>
    </source>
</reference>
<sequence>MAAEQHLLATLGADRVLVARAGLIAGPGDVSGRTGYWPLRFAHPATDDGSVLVPDSPTW</sequence>
<dbReference type="Proteomes" id="UP001321421">
    <property type="component" value="Chromosome"/>
</dbReference>
<gene>
    <name evidence="1" type="ORF">GCM10025872_15910</name>
</gene>
<name>A0ABN6YKB2_9MICO</name>
<dbReference type="RefSeq" id="WP_350227098.1">
    <property type="nucleotide sequence ID" value="NZ_AP027735.1"/>
</dbReference>
<protein>
    <submittedName>
        <fullName evidence="1">Uncharacterized protein</fullName>
    </submittedName>
</protein>
<evidence type="ECO:0000313" key="2">
    <source>
        <dbReference type="Proteomes" id="UP001321421"/>
    </source>
</evidence>